<evidence type="ECO:0000256" key="1">
    <source>
        <dbReference type="SAM" id="MobiDB-lite"/>
    </source>
</evidence>
<feature type="compositionally biased region" description="Basic residues" evidence="1">
    <location>
        <begin position="8"/>
        <end position="23"/>
    </location>
</feature>
<protein>
    <submittedName>
        <fullName evidence="2">Uncharacterized protein</fullName>
    </submittedName>
</protein>
<evidence type="ECO:0000313" key="3">
    <source>
        <dbReference type="Proteomes" id="UP000078540"/>
    </source>
</evidence>
<dbReference type="EMBL" id="KQ976736">
    <property type="protein sequence ID" value="KYM75987.1"/>
    <property type="molecule type" value="Genomic_DNA"/>
</dbReference>
<accession>A0A195AVA6</accession>
<sequence length="89" mass="10360">MLVSGRNFRMKSRKKEKEKRKRTKENMAEKAKSGSPRHVNDRPGVNCDGGNLVVSGDDSEHKHGKYFRKHAVPKEERLVKYFRHISSHD</sequence>
<evidence type="ECO:0000313" key="2">
    <source>
        <dbReference type="EMBL" id="KYM75987.1"/>
    </source>
</evidence>
<reference evidence="2 3" key="1">
    <citation type="submission" date="2015-09" db="EMBL/GenBank/DDBJ databases">
        <title>Atta colombica WGS genome.</title>
        <authorList>
            <person name="Nygaard S."/>
            <person name="Hu H."/>
            <person name="Boomsma J."/>
            <person name="Zhang G."/>
        </authorList>
    </citation>
    <scope>NUCLEOTIDE SEQUENCE [LARGE SCALE GENOMIC DNA]</scope>
    <source>
        <strain evidence="2">Treedump-2</strain>
        <tissue evidence="2">Whole body</tissue>
    </source>
</reference>
<gene>
    <name evidence="2" type="ORF">ALC53_13472</name>
</gene>
<feature type="region of interest" description="Disordered" evidence="1">
    <location>
        <begin position="1"/>
        <end position="63"/>
    </location>
</feature>
<organism evidence="2 3">
    <name type="scientific">Atta colombica</name>
    <dbReference type="NCBI Taxonomy" id="520822"/>
    <lineage>
        <taxon>Eukaryota</taxon>
        <taxon>Metazoa</taxon>
        <taxon>Ecdysozoa</taxon>
        <taxon>Arthropoda</taxon>
        <taxon>Hexapoda</taxon>
        <taxon>Insecta</taxon>
        <taxon>Pterygota</taxon>
        <taxon>Neoptera</taxon>
        <taxon>Endopterygota</taxon>
        <taxon>Hymenoptera</taxon>
        <taxon>Apocrita</taxon>
        <taxon>Aculeata</taxon>
        <taxon>Formicoidea</taxon>
        <taxon>Formicidae</taxon>
        <taxon>Myrmicinae</taxon>
        <taxon>Atta</taxon>
    </lineage>
</organism>
<proteinExistence type="predicted"/>
<name>A0A195AVA6_9HYME</name>
<keyword evidence="3" id="KW-1185">Reference proteome</keyword>
<dbReference type="Proteomes" id="UP000078540">
    <property type="component" value="Unassembled WGS sequence"/>
</dbReference>
<dbReference type="AlphaFoldDB" id="A0A195AVA6"/>